<evidence type="ECO:0000256" key="2">
    <source>
        <dbReference type="ARBA" id="ARBA00007779"/>
    </source>
</evidence>
<evidence type="ECO:0000259" key="9">
    <source>
        <dbReference type="Pfam" id="PF13967"/>
    </source>
</evidence>
<feature type="transmembrane region" description="Helical" evidence="7">
    <location>
        <begin position="6"/>
        <end position="27"/>
    </location>
</feature>
<dbReference type="GO" id="GO:0005886">
    <property type="term" value="C:plasma membrane"/>
    <property type="evidence" value="ECO:0007669"/>
    <property type="project" value="TreeGrafter"/>
</dbReference>
<feature type="domain" description="CSC1/OSCA1-like cytosolic" evidence="10">
    <location>
        <begin position="195"/>
        <end position="363"/>
    </location>
</feature>
<name>A0A5J4YWA7_PORPP</name>
<proteinExistence type="inferred from homology"/>
<comment type="caution">
    <text evidence="11">The sequence shown here is derived from an EMBL/GenBank/DDBJ whole genome shotgun (WGS) entry which is preliminary data.</text>
</comment>
<evidence type="ECO:0000256" key="1">
    <source>
        <dbReference type="ARBA" id="ARBA00004141"/>
    </source>
</evidence>
<feature type="transmembrane region" description="Helical" evidence="7">
    <location>
        <begin position="373"/>
        <end position="400"/>
    </location>
</feature>
<feature type="transmembrane region" description="Helical" evidence="7">
    <location>
        <begin position="432"/>
        <end position="453"/>
    </location>
</feature>
<dbReference type="OrthoDB" id="1689567at2759"/>
<evidence type="ECO:0000256" key="5">
    <source>
        <dbReference type="ARBA" id="ARBA00022989"/>
    </source>
</evidence>
<dbReference type="PANTHER" id="PTHR13018:SF5">
    <property type="entry name" value="RE44586P"/>
    <property type="match status" value="1"/>
</dbReference>
<organism evidence="11 12">
    <name type="scientific">Porphyridium purpureum</name>
    <name type="common">Red alga</name>
    <name type="synonym">Porphyridium cruentum</name>
    <dbReference type="NCBI Taxonomy" id="35688"/>
    <lineage>
        <taxon>Eukaryota</taxon>
        <taxon>Rhodophyta</taxon>
        <taxon>Bangiophyceae</taxon>
        <taxon>Porphyridiales</taxon>
        <taxon>Porphyridiaceae</taxon>
        <taxon>Porphyridium</taxon>
    </lineage>
</organism>
<evidence type="ECO:0000313" key="12">
    <source>
        <dbReference type="Proteomes" id="UP000324585"/>
    </source>
</evidence>
<evidence type="ECO:0000259" key="10">
    <source>
        <dbReference type="Pfam" id="PF14703"/>
    </source>
</evidence>
<dbReference type="InterPro" id="IPR003864">
    <property type="entry name" value="CSC1/OSCA1-like_7TM"/>
</dbReference>
<feature type="transmembrane region" description="Helical" evidence="7">
    <location>
        <begin position="474"/>
        <end position="498"/>
    </location>
</feature>
<dbReference type="Proteomes" id="UP000324585">
    <property type="component" value="Unassembled WGS sequence"/>
</dbReference>
<dbReference type="InterPro" id="IPR027815">
    <property type="entry name" value="CSC1/OSCA1-like_cyt"/>
</dbReference>
<keyword evidence="12" id="KW-1185">Reference proteome</keyword>
<dbReference type="InterPro" id="IPR032880">
    <property type="entry name" value="CSC1/OSCA1-like_N"/>
</dbReference>
<dbReference type="GO" id="GO:0005227">
    <property type="term" value="F:calcium-activated cation channel activity"/>
    <property type="evidence" value="ECO:0007669"/>
    <property type="project" value="InterPro"/>
</dbReference>
<evidence type="ECO:0000256" key="3">
    <source>
        <dbReference type="ARBA" id="ARBA00022448"/>
    </source>
</evidence>
<dbReference type="PANTHER" id="PTHR13018">
    <property type="entry name" value="PROBABLE MEMBRANE PROTEIN DUF221-RELATED"/>
    <property type="match status" value="1"/>
</dbReference>
<evidence type="ECO:0000313" key="11">
    <source>
        <dbReference type="EMBL" id="KAA8495811.1"/>
    </source>
</evidence>
<evidence type="ECO:0000259" key="8">
    <source>
        <dbReference type="Pfam" id="PF02714"/>
    </source>
</evidence>
<comment type="similarity">
    <text evidence="2">Belongs to the CSC1 (TC 1.A.17) family.</text>
</comment>
<dbReference type="AlphaFoldDB" id="A0A5J4YWA7"/>
<feature type="transmembrane region" description="Helical" evidence="7">
    <location>
        <begin position="634"/>
        <end position="657"/>
    </location>
</feature>
<evidence type="ECO:0000256" key="7">
    <source>
        <dbReference type="SAM" id="Phobius"/>
    </source>
</evidence>
<sequence length="766" mass="86763">MVSDETAGVLFSVGIGVVVTIIFAALFELLRRVLPRVYELRKELQRIRLKDVNGRVVWAPPEYRLGRWPLSWLWAAHEINEGDIARFVSLDAFVYLRSLRSQFLLFGLSFLLTATVLIPTYATGSRKNRSPVDPLYAEGLNIISMSNLDERDGRLWVTLVIEVILAVLIFFVFYKDYSRYTYYKRKYLASMRPNSFCVLVRCVPEWFKDTNHIFQFFERIFPGEIVYAVHAKYSKQLVSLQLQFNKAVTAKEKFIWQTIKGKPKKVPIEIKVADADSTGLCPQKVSTPAIDHWYERQGALWSDIHSLQQDTDARAEIVVPTNFALIVFKTRHAASQIIQSQLWFEAGAFIPERAPEPHAIVWKKLAQSDWSNILFSTIAVVAITCLIIFWSAIALMVSALGNLSSLSMTAAFSWLSVVNTWPTWVVGLIEGFLPPLIMAILSAVFPVIAKVFLSLGRAYDILALERQVRNCLFIFLYITSFWAILVSGSILSQLNAIVSTGSVTSTVQLLSQSVPAQAIYFLNYVLQAALIRAPQVLLQEVRLFLRGTLWVLLRPKTERQKRALDRGPHSFFLFWKLYAVGECVALMSLVYGTIAPLMNLFATAYFLVAYYVSKYNLCFTHYRAFQDGGNMFRGHFWCLMTCLFTKQAIMAALFGIFKAPVQAVLEGFLLIFSIMLAIIISDRFDRVAKFGSLVSVYDSYGHTIDKDDEVPLPYVTEYFDPGLRPLKHPKNLSGCSEAEITAAGLLQFIQPTTGKDEELAPSPLKQ</sequence>
<evidence type="ECO:0000256" key="6">
    <source>
        <dbReference type="ARBA" id="ARBA00023136"/>
    </source>
</evidence>
<feature type="transmembrane region" description="Helical" evidence="7">
    <location>
        <begin position="155"/>
        <end position="174"/>
    </location>
</feature>
<dbReference type="EMBL" id="VRMN01000003">
    <property type="protein sequence ID" value="KAA8495811.1"/>
    <property type="molecule type" value="Genomic_DNA"/>
</dbReference>
<dbReference type="InterPro" id="IPR045122">
    <property type="entry name" value="Csc1-like"/>
</dbReference>
<keyword evidence="3" id="KW-0813">Transport</keyword>
<feature type="domain" description="CSC1/OSCA1-like N-terminal transmembrane" evidence="9">
    <location>
        <begin position="9"/>
        <end position="175"/>
    </location>
</feature>
<feature type="transmembrane region" description="Helical" evidence="7">
    <location>
        <begin position="103"/>
        <end position="122"/>
    </location>
</feature>
<evidence type="ECO:0000256" key="4">
    <source>
        <dbReference type="ARBA" id="ARBA00022692"/>
    </source>
</evidence>
<dbReference type="OMA" id="CSCKKEN"/>
<gene>
    <name evidence="11" type="ORF">FVE85_1966</name>
</gene>
<comment type="subcellular location">
    <subcellularLocation>
        <location evidence="1">Membrane</location>
        <topology evidence="1">Multi-pass membrane protein</topology>
    </subcellularLocation>
</comment>
<reference evidence="12" key="1">
    <citation type="journal article" date="2019" name="Nat. Commun.">
        <title>Expansion of phycobilisome linker gene families in mesophilic red algae.</title>
        <authorList>
            <person name="Lee J."/>
            <person name="Kim D."/>
            <person name="Bhattacharya D."/>
            <person name="Yoon H.S."/>
        </authorList>
    </citation>
    <scope>NUCLEOTIDE SEQUENCE [LARGE SCALE GENOMIC DNA]</scope>
    <source>
        <strain evidence="12">CCMP 1328</strain>
    </source>
</reference>
<protein>
    <submittedName>
        <fullName evidence="11">CSC1-like protein</fullName>
    </submittedName>
</protein>
<dbReference type="Pfam" id="PF02714">
    <property type="entry name" value="RSN1_7TM"/>
    <property type="match status" value="1"/>
</dbReference>
<feature type="domain" description="CSC1/OSCA1-like 7TM region" evidence="8">
    <location>
        <begin position="377"/>
        <end position="654"/>
    </location>
</feature>
<feature type="transmembrane region" description="Helical" evidence="7">
    <location>
        <begin position="663"/>
        <end position="680"/>
    </location>
</feature>
<feature type="transmembrane region" description="Helical" evidence="7">
    <location>
        <begin position="597"/>
        <end position="613"/>
    </location>
</feature>
<dbReference type="Pfam" id="PF14703">
    <property type="entry name" value="PHM7_cyt"/>
    <property type="match status" value="1"/>
</dbReference>
<accession>A0A5J4YWA7</accession>
<keyword evidence="5 7" id="KW-1133">Transmembrane helix</keyword>
<keyword evidence="4 7" id="KW-0812">Transmembrane</keyword>
<dbReference type="Pfam" id="PF13967">
    <property type="entry name" value="RSN1_TM"/>
    <property type="match status" value="1"/>
</dbReference>
<keyword evidence="6 7" id="KW-0472">Membrane</keyword>